<evidence type="ECO:0000256" key="1">
    <source>
        <dbReference type="SAM" id="MobiDB-lite"/>
    </source>
</evidence>
<comment type="caution">
    <text evidence="2">The sequence shown here is derived from an EMBL/GenBank/DDBJ whole genome shotgun (WGS) entry which is preliminary data.</text>
</comment>
<keyword evidence="3" id="KW-1185">Reference proteome</keyword>
<evidence type="ECO:0008006" key="4">
    <source>
        <dbReference type="Google" id="ProtNLM"/>
    </source>
</evidence>
<gene>
    <name evidence="2" type="ORF">LQ327_32755</name>
</gene>
<dbReference type="RefSeq" id="WP_230740825.1">
    <property type="nucleotide sequence ID" value="NZ_JAJNDB010000011.1"/>
</dbReference>
<organism evidence="2 3">
    <name type="scientific">Actinomycetospora endophytica</name>
    <dbReference type="NCBI Taxonomy" id="2291215"/>
    <lineage>
        <taxon>Bacteria</taxon>
        <taxon>Bacillati</taxon>
        <taxon>Actinomycetota</taxon>
        <taxon>Actinomycetes</taxon>
        <taxon>Pseudonocardiales</taxon>
        <taxon>Pseudonocardiaceae</taxon>
        <taxon>Actinomycetospora</taxon>
    </lineage>
</organism>
<accession>A0ABS8PIP7</accession>
<name>A0ABS8PIP7_9PSEU</name>
<feature type="region of interest" description="Disordered" evidence="1">
    <location>
        <begin position="17"/>
        <end position="37"/>
    </location>
</feature>
<protein>
    <recommendedName>
        <fullName evidence="4">Double zinc ribbon protein</fullName>
    </recommendedName>
</protein>
<proteinExistence type="predicted"/>
<dbReference type="EMBL" id="JAJNDB010000011">
    <property type="protein sequence ID" value="MCD2198151.1"/>
    <property type="molecule type" value="Genomic_DNA"/>
</dbReference>
<dbReference type="Proteomes" id="UP001199469">
    <property type="component" value="Unassembled WGS sequence"/>
</dbReference>
<reference evidence="2 3" key="1">
    <citation type="submission" date="2021-11" db="EMBL/GenBank/DDBJ databases">
        <title>Draft genome sequence of Actinomycetospora sp. SF1 isolated from the rhizosphere soil.</title>
        <authorList>
            <person name="Duangmal K."/>
            <person name="Chantavorakit T."/>
        </authorList>
    </citation>
    <scope>NUCLEOTIDE SEQUENCE [LARGE SCALE GENOMIC DNA]</scope>
    <source>
        <strain evidence="2 3">TBRC 5722</strain>
    </source>
</reference>
<evidence type="ECO:0000313" key="2">
    <source>
        <dbReference type="EMBL" id="MCD2198151.1"/>
    </source>
</evidence>
<sequence>MSVTTLSHAASLRVALQANASSEAPGEGPEPRSTWVSRWRSRDSRAVSCAACGLTVEGRRCGECRQGVYIPSRCPGCGDGLRGSRDCSDCGALAGS</sequence>
<evidence type="ECO:0000313" key="3">
    <source>
        <dbReference type="Proteomes" id="UP001199469"/>
    </source>
</evidence>